<organism evidence="2 3">
    <name type="scientific">Aphidius gifuensis</name>
    <name type="common">Parasitoid wasp</name>
    <dbReference type="NCBI Taxonomy" id="684658"/>
    <lineage>
        <taxon>Eukaryota</taxon>
        <taxon>Metazoa</taxon>
        <taxon>Ecdysozoa</taxon>
        <taxon>Arthropoda</taxon>
        <taxon>Hexapoda</taxon>
        <taxon>Insecta</taxon>
        <taxon>Pterygota</taxon>
        <taxon>Neoptera</taxon>
        <taxon>Endopterygota</taxon>
        <taxon>Hymenoptera</taxon>
        <taxon>Apocrita</taxon>
        <taxon>Ichneumonoidea</taxon>
        <taxon>Braconidae</taxon>
        <taxon>Aphidiinae</taxon>
        <taxon>Aphidius</taxon>
    </lineage>
</organism>
<accession>A0A834Y371</accession>
<reference evidence="2 3" key="1">
    <citation type="submission" date="2020-08" db="EMBL/GenBank/DDBJ databases">
        <title>Aphidius gifuensis genome sequencing and assembly.</title>
        <authorList>
            <person name="Du Z."/>
        </authorList>
    </citation>
    <scope>NUCLEOTIDE SEQUENCE [LARGE SCALE GENOMIC DNA]</scope>
    <source>
        <strain evidence="2">YNYX2018</strain>
        <tissue evidence="2">Adults</tissue>
    </source>
</reference>
<evidence type="ECO:0000313" key="3">
    <source>
        <dbReference type="Proteomes" id="UP000639338"/>
    </source>
</evidence>
<dbReference type="PANTHER" id="PTHR10974:SF1">
    <property type="entry name" value="FI08016P-RELATED"/>
    <property type="match status" value="1"/>
</dbReference>
<evidence type="ECO:0000313" key="2">
    <source>
        <dbReference type="EMBL" id="KAF7997191.1"/>
    </source>
</evidence>
<dbReference type="Proteomes" id="UP000639338">
    <property type="component" value="Unassembled WGS sequence"/>
</dbReference>
<dbReference type="GO" id="GO:0005615">
    <property type="term" value="C:extracellular space"/>
    <property type="evidence" value="ECO:0007669"/>
    <property type="project" value="TreeGrafter"/>
</dbReference>
<protein>
    <submittedName>
        <fullName evidence="2">Uncharacterized protein</fullName>
    </submittedName>
</protein>
<dbReference type="EMBL" id="JACMRX010000001">
    <property type="protein sequence ID" value="KAF7997191.1"/>
    <property type="molecule type" value="Genomic_DNA"/>
</dbReference>
<dbReference type="CDD" id="cd16021">
    <property type="entry name" value="ALP_like"/>
    <property type="match status" value="1"/>
</dbReference>
<dbReference type="FunFam" id="3.40.720.10:FF:000017">
    <property type="entry name" value="Predicted protein"/>
    <property type="match status" value="1"/>
</dbReference>
<feature type="transmembrane region" description="Helical" evidence="1">
    <location>
        <begin position="40"/>
        <end position="62"/>
    </location>
</feature>
<dbReference type="AlphaFoldDB" id="A0A834Y371"/>
<keyword evidence="1" id="KW-0812">Transmembrane</keyword>
<keyword evidence="3" id="KW-1185">Reference proteome</keyword>
<gene>
    <name evidence="2" type="ORF">HCN44_005468</name>
</gene>
<proteinExistence type="predicted"/>
<name>A0A834Y371_APHGI</name>
<keyword evidence="1" id="KW-1133">Transmembrane helix</keyword>
<dbReference type="OrthoDB" id="413313at2759"/>
<dbReference type="SUPFAM" id="SSF53649">
    <property type="entry name" value="Alkaline phosphatase-like"/>
    <property type="match status" value="1"/>
</dbReference>
<dbReference type="Gene3D" id="3.40.720.10">
    <property type="entry name" value="Alkaline Phosphatase, subunit A"/>
    <property type="match status" value="1"/>
</dbReference>
<dbReference type="PANTHER" id="PTHR10974">
    <property type="entry name" value="FI08016P-RELATED"/>
    <property type="match status" value="1"/>
</dbReference>
<evidence type="ECO:0000256" key="1">
    <source>
        <dbReference type="SAM" id="Phobius"/>
    </source>
</evidence>
<dbReference type="InterPro" id="IPR017850">
    <property type="entry name" value="Alkaline_phosphatase_core_sf"/>
</dbReference>
<dbReference type="Pfam" id="PF02995">
    <property type="entry name" value="DUF229"/>
    <property type="match status" value="1"/>
</dbReference>
<comment type="caution">
    <text evidence="2">The sequence shown here is derived from an EMBL/GenBank/DDBJ whole genome shotgun (WGS) entry which is preliminary data.</text>
</comment>
<dbReference type="InterPro" id="IPR004245">
    <property type="entry name" value="DUF229"/>
</dbReference>
<keyword evidence="1" id="KW-0472">Membrane</keyword>
<sequence>MHEKLIKNQYVAAKTRRNIILKSINNVDLKKKSINNGLKLKTWIFCILGFLLVSLFIINNIITGQFRDHRVINITQENIAENEIESNKILIDKKTDYLVKNKGCRILSLNPFDEFSKKFLRIIKPIECEYGNQLPLVESNDTHLFINRNAIVQYYNNTETIDCCWRSFERRKYNDNSLRYDLNCHKFNNTSKVFAETEYVKVECYKANKTRIFKDYYIFVPDKEKNKEEENNEKKKLSVLVIGLDSISRLNFHRMMPKTVDTLKQFGAIEMLGYNKVGDNTYPNLVPVLTGMSDKELELNCWINKDKPFDNCPFIWKNFSTNGYHTVFAEDACGMTTFNYLKPGFRIQPTDYYYRPYCIASENDIGNTHKLNSNLCVGTRLNYQNLLNYTMKIVKKFNNNNNYYFGFFWQASLTHDYFNYPQLGDNSYKETIDYIFNNKYMNNTALIVMSDHGIRWGEFRQTFQGRIEGSLPFLFIILPEWWKANYPKAWFNIKHNTASLTTPFDLHETLFDLLNLSSINDINLYKRDKLINDNNNNNNNKLPRGISLFISIPDYRTCDMANIPGHYCMCHKSSNISINDKIIKNKTNYLINEINNMLNKYSNCEKLYLNNIIDAKIWSDNDDDDNKNGAVPLTDYTITFETKPGYAIFEATIRQTIITNNSTYIDDKIIGTISRINAYGNQSACIDDSKMRLYCYCSH</sequence>